<proteinExistence type="evidence at transcript level"/>
<evidence type="ECO:0000313" key="1">
    <source>
        <dbReference type="EMBL" id="ABK21818.1"/>
    </source>
</evidence>
<protein>
    <submittedName>
        <fullName evidence="1">Uncharacterized protein</fullName>
    </submittedName>
</protein>
<name>A9NMF7_PICSI</name>
<sequence length="68" mass="8071">MMPIHSSRRRRSILFRTHQYEGRCQDSPTFQEVHFTQHIQAVFHQLQVPGFHHFLLNQLTSAMIVGQL</sequence>
<organism evidence="1">
    <name type="scientific">Picea sitchensis</name>
    <name type="common">Sitka spruce</name>
    <name type="synonym">Pinus sitchensis</name>
    <dbReference type="NCBI Taxonomy" id="3332"/>
    <lineage>
        <taxon>Eukaryota</taxon>
        <taxon>Viridiplantae</taxon>
        <taxon>Streptophyta</taxon>
        <taxon>Embryophyta</taxon>
        <taxon>Tracheophyta</taxon>
        <taxon>Spermatophyta</taxon>
        <taxon>Pinopsida</taxon>
        <taxon>Pinidae</taxon>
        <taxon>Conifers I</taxon>
        <taxon>Pinales</taxon>
        <taxon>Pinaceae</taxon>
        <taxon>Picea</taxon>
    </lineage>
</organism>
<dbReference type="EMBL" id="EF082461">
    <property type="protein sequence ID" value="ABK21818.1"/>
    <property type="molecule type" value="mRNA"/>
</dbReference>
<accession>A9NMF7</accession>
<reference evidence="1" key="1">
    <citation type="journal article" date="2008" name="BMC Genomics">
        <title>A conifer genomics resource of 200,000 spruce (Picea spp.) ESTs and 6,464 high-quality, sequence-finished full-length cDNAs for Sitka spruce (Picea sitchensis).</title>
        <authorList>
            <person name="Ralph S.G."/>
            <person name="Chun H.J."/>
            <person name="Kolosova N."/>
            <person name="Cooper D."/>
            <person name="Oddy C."/>
            <person name="Ritland C.E."/>
            <person name="Kirkpatrick R."/>
            <person name="Moore R."/>
            <person name="Barber S."/>
            <person name="Holt R.A."/>
            <person name="Jones S.J."/>
            <person name="Marra M.A."/>
            <person name="Douglas C.J."/>
            <person name="Ritland K."/>
            <person name="Bohlmann J."/>
        </authorList>
    </citation>
    <scope>NUCLEOTIDE SEQUENCE</scope>
    <source>
        <tissue evidence="1">Green portion of the leader tissue</tissue>
    </source>
</reference>
<dbReference type="AlphaFoldDB" id="A9NMF7"/>